<accession>A0A1R2AVE3</accession>
<dbReference type="Proteomes" id="UP000187209">
    <property type="component" value="Unassembled WGS sequence"/>
</dbReference>
<organism evidence="1 2">
    <name type="scientific">Stentor coeruleus</name>
    <dbReference type="NCBI Taxonomy" id="5963"/>
    <lineage>
        <taxon>Eukaryota</taxon>
        <taxon>Sar</taxon>
        <taxon>Alveolata</taxon>
        <taxon>Ciliophora</taxon>
        <taxon>Postciliodesmatophora</taxon>
        <taxon>Heterotrichea</taxon>
        <taxon>Heterotrichida</taxon>
        <taxon>Stentoridae</taxon>
        <taxon>Stentor</taxon>
    </lineage>
</organism>
<keyword evidence="2" id="KW-1185">Reference proteome</keyword>
<gene>
    <name evidence="1" type="ORF">SteCoe_34137</name>
</gene>
<protein>
    <submittedName>
        <fullName evidence="1">Uncharacterized protein</fullName>
    </submittedName>
</protein>
<name>A0A1R2AVE3_9CILI</name>
<evidence type="ECO:0000313" key="1">
    <source>
        <dbReference type="EMBL" id="OMJ68415.1"/>
    </source>
</evidence>
<reference evidence="1 2" key="1">
    <citation type="submission" date="2016-11" db="EMBL/GenBank/DDBJ databases">
        <title>The macronuclear genome of Stentor coeruleus: a giant cell with tiny introns.</title>
        <authorList>
            <person name="Slabodnick M."/>
            <person name="Ruby J.G."/>
            <person name="Reiff S.B."/>
            <person name="Swart E.C."/>
            <person name="Gosai S."/>
            <person name="Prabakaran S."/>
            <person name="Witkowska E."/>
            <person name="Larue G.E."/>
            <person name="Fisher S."/>
            <person name="Freeman R.M."/>
            <person name="Gunawardena J."/>
            <person name="Chu W."/>
            <person name="Stover N.A."/>
            <person name="Gregory B.D."/>
            <person name="Nowacki M."/>
            <person name="Derisi J."/>
            <person name="Roy S.W."/>
            <person name="Marshall W.F."/>
            <person name="Sood P."/>
        </authorList>
    </citation>
    <scope>NUCLEOTIDE SEQUENCE [LARGE SCALE GENOMIC DNA]</scope>
    <source>
        <strain evidence="1">WM001</strain>
    </source>
</reference>
<dbReference type="AlphaFoldDB" id="A0A1R2AVE3"/>
<proteinExistence type="predicted"/>
<comment type="caution">
    <text evidence="1">The sequence shown here is derived from an EMBL/GenBank/DDBJ whole genome shotgun (WGS) entry which is preliminary data.</text>
</comment>
<dbReference type="EMBL" id="MPUH01001334">
    <property type="protein sequence ID" value="OMJ68415.1"/>
    <property type="molecule type" value="Genomic_DNA"/>
</dbReference>
<sequence length="93" mass="10775">MKSTLKDEEIVAKIHSLKEELKNLKNEPGEATISSTLRPKVSYSLHLNCTHDMFRLSQYSTRKFQCENCKKLLSLGLSTASCKYHQKRHENSY</sequence>
<evidence type="ECO:0000313" key="2">
    <source>
        <dbReference type="Proteomes" id="UP000187209"/>
    </source>
</evidence>